<protein>
    <submittedName>
        <fullName evidence="2">Uncharacterized protein</fullName>
    </submittedName>
</protein>
<sequence>MIRPDDPTEDPVVTTTDPTRRAAPSSEATGTVASLLSLLTDPRGSADLREMAVALRDLAGTLERIAGWRDTACPGAAYTTRWTPPRGG</sequence>
<keyword evidence="3" id="KW-1185">Reference proteome</keyword>
<feature type="region of interest" description="Disordered" evidence="1">
    <location>
        <begin position="1"/>
        <end position="30"/>
    </location>
</feature>
<dbReference type="EMBL" id="JAHYBZ010000003">
    <property type="protein sequence ID" value="MBW6398350.1"/>
    <property type="molecule type" value="Genomic_DNA"/>
</dbReference>
<evidence type="ECO:0000313" key="2">
    <source>
        <dbReference type="EMBL" id="MBW6398350.1"/>
    </source>
</evidence>
<evidence type="ECO:0000313" key="3">
    <source>
        <dbReference type="Proteomes" id="UP001196565"/>
    </source>
</evidence>
<dbReference type="Proteomes" id="UP001196565">
    <property type="component" value="Unassembled WGS sequence"/>
</dbReference>
<organism evidence="2 3">
    <name type="scientific">Roseomonas alba</name>
    <dbReference type="NCBI Taxonomy" id="2846776"/>
    <lineage>
        <taxon>Bacteria</taxon>
        <taxon>Pseudomonadati</taxon>
        <taxon>Pseudomonadota</taxon>
        <taxon>Alphaproteobacteria</taxon>
        <taxon>Acetobacterales</taxon>
        <taxon>Roseomonadaceae</taxon>
        <taxon>Roseomonas</taxon>
    </lineage>
</organism>
<evidence type="ECO:0000256" key="1">
    <source>
        <dbReference type="SAM" id="MobiDB-lite"/>
    </source>
</evidence>
<gene>
    <name evidence="2" type="ORF">KPL78_10855</name>
</gene>
<reference evidence="2 3" key="1">
    <citation type="submission" date="2021-07" db="EMBL/GenBank/DDBJ databases">
        <authorList>
            <person name="So Y."/>
        </authorList>
    </citation>
    <scope>NUCLEOTIDE SEQUENCE [LARGE SCALE GENOMIC DNA]</scope>
    <source>
        <strain evidence="2 3">HJA6</strain>
    </source>
</reference>
<name>A0ABS7A7T1_9PROT</name>
<accession>A0ABS7A7T1</accession>
<comment type="caution">
    <text evidence="2">The sequence shown here is derived from an EMBL/GenBank/DDBJ whole genome shotgun (WGS) entry which is preliminary data.</text>
</comment>
<proteinExistence type="predicted"/>